<proteinExistence type="inferred from homology"/>
<feature type="compositionally biased region" description="Basic and acidic residues" evidence="2">
    <location>
        <begin position="448"/>
        <end position="460"/>
    </location>
</feature>
<feature type="region of interest" description="Disordered" evidence="2">
    <location>
        <begin position="158"/>
        <end position="212"/>
    </location>
</feature>
<dbReference type="OrthoDB" id="5592486at2759"/>
<feature type="compositionally biased region" description="Basic and acidic residues" evidence="2">
    <location>
        <begin position="672"/>
        <end position="689"/>
    </location>
</feature>
<dbReference type="PANTHER" id="PTHR14312">
    <property type="entry name" value="CREB/ATF BZIP TRANSCRIPTION FACTOR"/>
    <property type="match status" value="1"/>
</dbReference>
<feature type="compositionally biased region" description="Basic and acidic residues" evidence="2">
    <location>
        <begin position="760"/>
        <end position="787"/>
    </location>
</feature>
<evidence type="ECO:0000256" key="2">
    <source>
        <dbReference type="SAM" id="MobiDB-lite"/>
    </source>
</evidence>
<feature type="compositionally biased region" description="Basic and acidic residues" evidence="2">
    <location>
        <begin position="794"/>
        <end position="804"/>
    </location>
</feature>
<feature type="region of interest" description="Disordered" evidence="2">
    <location>
        <begin position="655"/>
        <end position="689"/>
    </location>
</feature>
<dbReference type="AlphaFoldDB" id="A0A316YUT9"/>
<feature type="domain" description="DUF676" evidence="3">
    <location>
        <begin position="310"/>
        <end position="358"/>
    </location>
</feature>
<protein>
    <submittedName>
        <fullName evidence="4">Alpha/beta-hydrolase</fullName>
    </submittedName>
</protein>
<organism evidence="4 5">
    <name type="scientific">Acaromyces ingoldii</name>
    <dbReference type="NCBI Taxonomy" id="215250"/>
    <lineage>
        <taxon>Eukaryota</taxon>
        <taxon>Fungi</taxon>
        <taxon>Dikarya</taxon>
        <taxon>Basidiomycota</taxon>
        <taxon>Ustilaginomycotina</taxon>
        <taxon>Exobasidiomycetes</taxon>
        <taxon>Exobasidiales</taxon>
        <taxon>Cryptobasidiaceae</taxon>
        <taxon>Acaromyces</taxon>
    </lineage>
</organism>
<keyword evidence="5" id="KW-1185">Reference proteome</keyword>
<feature type="region of interest" description="Disordered" evidence="2">
    <location>
        <begin position="488"/>
        <end position="519"/>
    </location>
</feature>
<dbReference type="GO" id="GO:0016787">
    <property type="term" value="F:hydrolase activity"/>
    <property type="evidence" value="ECO:0007669"/>
    <property type="project" value="UniProtKB-KW"/>
</dbReference>
<reference evidence="4 5" key="1">
    <citation type="journal article" date="2018" name="Mol. Biol. Evol.">
        <title>Broad Genomic Sampling Reveals a Smut Pathogenic Ancestry of the Fungal Clade Ustilaginomycotina.</title>
        <authorList>
            <person name="Kijpornyongpan T."/>
            <person name="Mondo S.J."/>
            <person name="Barry K."/>
            <person name="Sandor L."/>
            <person name="Lee J."/>
            <person name="Lipzen A."/>
            <person name="Pangilinan J."/>
            <person name="LaButti K."/>
            <person name="Hainaut M."/>
            <person name="Henrissat B."/>
            <person name="Grigoriev I.V."/>
            <person name="Spatafora J.W."/>
            <person name="Aime M.C."/>
        </authorList>
    </citation>
    <scope>NUCLEOTIDE SEQUENCE [LARGE SCALE GENOMIC DNA]</scope>
    <source>
        <strain evidence="4 5">MCA 4198</strain>
    </source>
</reference>
<dbReference type="Proteomes" id="UP000245768">
    <property type="component" value="Unassembled WGS sequence"/>
</dbReference>
<feature type="region of interest" description="Disordered" evidence="2">
    <location>
        <begin position="706"/>
        <end position="855"/>
    </location>
</feature>
<feature type="compositionally biased region" description="Low complexity" evidence="2">
    <location>
        <begin position="431"/>
        <end position="447"/>
    </location>
</feature>
<dbReference type="Pfam" id="PF05057">
    <property type="entry name" value="DUF676"/>
    <property type="match status" value="1"/>
</dbReference>
<comment type="similarity">
    <text evidence="1">Belongs to the putative lipase ROG1 family.</text>
</comment>
<dbReference type="InterPro" id="IPR029058">
    <property type="entry name" value="AB_hydrolase_fold"/>
</dbReference>
<dbReference type="GeneID" id="37042933"/>
<feature type="compositionally biased region" description="Gly residues" evidence="2">
    <location>
        <begin position="18"/>
        <end position="33"/>
    </location>
</feature>
<dbReference type="GO" id="GO:0010468">
    <property type="term" value="P:regulation of gene expression"/>
    <property type="evidence" value="ECO:0007669"/>
    <property type="project" value="TreeGrafter"/>
</dbReference>
<dbReference type="GO" id="GO:0005634">
    <property type="term" value="C:nucleus"/>
    <property type="evidence" value="ECO:0007669"/>
    <property type="project" value="TreeGrafter"/>
</dbReference>
<dbReference type="GO" id="GO:0043565">
    <property type="term" value="F:sequence-specific DNA binding"/>
    <property type="evidence" value="ECO:0007669"/>
    <property type="project" value="TreeGrafter"/>
</dbReference>
<gene>
    <name evidence="4" type="ORF">FA10DRAFT_265342</name>
</gene>
<feature type="region of interest" description="Disordered" evidence="2">
    <location>
        <begin position="1"/>
        <end position="41"/>
    </location>
</feature>
<dbReference type="STRING" id="215250.A0A316YUT9"/>
<keyword evidence="4" id="KW-0378">Hydrolase</keyword>
<feature type="region of interest" description="Disordered" evidence="2">
    <location>
        <begin position="409"/>
        <end position="462"/>
    </location>
</feature>
<dbReference type="Gene3D" id="3.40.50.1820">
    <property type="entry name" value="alpha/beta hydrolase"/>
    <property type="match status" value="2"/>
</dbReference>
<feature type="compositionally biased region" description="Basic and acidic residues" evidence="2">
    <location>
        <begin position="414"/>
        <end position="428"/>
    </location>
</feature>
<name>A0A316YUT9_9BASI</name>
<dbReference type="EMBL" id="KZ819635">
    <property type="protein sequence ID" value="PWN91485.1"/>
    <property type="molecule type" value="Genomic_DNA"/>
</dbReference>
<feature type="compositionally biased region" description="Basic and acidic residues" evidence="2">
    <location>
        <begin position="908"/>
        <end position="927"/>
    </location>
</feature>
<dbReference type="SUPFAM" id="SSF53474">
    <property type="entry name" value="alpha/beta-Hydrolases"/>
    <property type="match status" value="1"/>
</dbReference>
<feature type="compositionally biased region" description="Polar residues" evidence="2">
    <location>
        <begin position="162"/>
        <end position="181"/>
    </location>
</feature>
<dbReference type="RefSeq" id="XP_025378683.1">
    <property type="nucleotide sequence ID" value="XM_025521017.1"/>
</dbReference>
<sequence length="966" mass="106041">MARTEAVPGDSAFPSRGGAAGAAGGSTSGGSGSGSLPRVRPRCSEHPRIMCLATPAPNRTTSTPPAILSSRFRLRLALASSFVAAWLHFTQHGPTSERVQDAAALIPKEVDSNDEVISERTGYPVRNGTRRLLLQQQHQKSRRRGAALPISASLDASGRPIWTTSQPRRTSSVRSFSSDATATAAKRDSEPTPEELVHSSASKERKGSEGAEALDQVTDINKLMWHPDLLKDIKAPRHPIVLCHGLYGFDVRGPFLGLEIHYWASVLDVLRKKVGAEVIVRGVPGTGAIADRALALHKFLMSPEAGLRGKKINFIGHSMGGLDARHVISVIKPDTKGEYEPVSLTTVATPHRGSPFMDWCNANVGTGNERVETEIREARERLKEQGTSAHVGALDHDGQVKVPYSLKTPLFVRPKQDKSSGNDAEKPEPQQPKQQQQQQQQQASAEVQKAKEEPATKIAEDQGTVADVKEYVGDAAEKLTASVVAAATSPAGASPNVEATASSLSSSPTKDKKKSKSDGSSILDFTAFTKALSSIGGSFSAYMLSVLDQPAYAMLSTRYMAQAFNPSVPNSPKVAYYSVAARTRRLSIWHPLWLPKLVLDAAAESRSAGGERDGSGDALGKETQGNDGLVSVESAKWGHFMGVVDGCDHWDLRGGGAPRWRGRINPATGKAWAKDPSKEEEIKQKKAKEKEESWIDINKILGRLVGDSKKKKDGKGSNGTNEEREAVKEGEKEEQPSNAAVAKAKAGFMDEVAGWISDRLPQRDESRRAEAERVADEQDRKQIRMEQRLQQQEQMREEEQHEQQQQEQQQEPQKQHEQQEQQEQHEQQEQQEGDRAEDKKTDGLATEAVSDQTFTQAARIQTKLRREAAWEEELGHLQRARELRRELAWHRAEWDRTRASSEGAASGKDGDGPKRSTPRELDWDAHAKQRQSSAPAKAATEAQKVEANELERFWIAICRHLWAQGF</sequence>
<evidence type="ECO:0000256" key="1">
    <source>
        <dbReference type="ARBA" id="ARBA00007920"/>
    </source>
</evidence>
<accession>A0A316YUT9</accession>
<feature type="compositionally biased region" description="Basic and acidic residues" evidence="2">
    <location>
        <begin position="813"/>
        <end position="842"/>
    </location>
</feature>
<evidence type="ECO:0000259" key="3">
    <source>
        <dbReference type="Pfam" id="PF05057"/>
    </source>
</evidence>
<evidence type="ECO:0000313" key="5">
    <source>
        <dbReference type="Proteomes" id="UP000245768"/>
    </source>
</evidence>
<feature type="compositionally biased region" description="Basic and acidic residues" evidence="2">
    <location>
        <begin position="185"/>
        <end position="209"/>
    </location>
</feature>
<dbReference type="InParanoid" id="A0A316YUT9"/>
<dbReference type="PANTHER" id="PTHR14312:SF1">
    <property type="entry name" value="BASIC-LEUCINE ZIPPER TRANSCRIPTION FACTOR A"/>
    <property type="match status" value="1"/>
</dbReference>
<feature type="region of interest" description="Disordered" evidence="2">
    <location>
        <begin position="892"/>
        <end position="943"/>
    </location>
</feature>
<feature type="compositionally biased region" description="Basic and acidic residues" evidence="2">
    <location>
        <begin position="721"/>
        <end position="735"/>
    </location>
</feature>
<evidence type="ECO:0000313" key="4">
    <source>
        <dbReference type="EMBL" id="PWN91485.1"/>
    </source>
</evidence>
<dbReference type="InterPro" id="IPR007751">
    <property type="entry name" value="DUF676_lipase-like"/>
</dbReference>